<feature type="region of interest" description="Disordered" evidence="1">
    <location>
        <begin position="341"/>
        <end position="470"/>
    </location>
</feature>
<feature type="region of interest" description="Disordered" evidence="1">
    <location>
        <begin position="89"/>
        <end position="108"/>
    </location>
</feature>
<dbReference type="SUPFAM" id="SSF50729">
    <property type="entry name" value="PH domain-like"/>
    <property type="match status" value="1"/>
</dbReference>
<dbReference type="Proteomes" id="UP001196530">
    <property type="component" value="Unassembled WGS sequence"/>
</dbReference>
<evidence type="ECO:0008006" key="4">
    <source>
        <dbReference type="Google" id="ProtNLM"/>
    </source>
</evidence>
<dbReference type="PANTHER" id="PTHR37283">
    <property type="entry name" value="PH DOMAIN-CONTAINING PROTEIN YHR131C"/>
    <property type="match status" value="1"/>
</dbReference>
<comment type="caution">
    <text evidence="2">The sequence shown here is derived from an EMBL/GenBank/DDBJ whole genome shotgun (WGS) entry which is preliminary data.</text>
</comment>
<gene>
    <name evidence="2" type="ORF">KL928_002059</name>
</gene>
<protein>
    <recommendedName>
        <fullName evidence="4">PH domain-containing protein</fullName>
    </recommendedName>
</protein>
<evidence type="ECO:0000313" key="3">
    <source>
        <dbReference type="Proteomes" id="UP001196530"/>
    </source>
</evidence>
<evidence type="ECO:0000313" key="2">
    <source>
        <dbReference type="EMBL" id="KAG7819385.1"/>
    </source>
</evidence>
<feature type="region of interest" description="Disordered" evidence="1">
    <location>
        <begin position="1"/>
        <end position="64"/>
    </location>
</feature>
<name>A0AAN6I6B0_PICAN</name>
<dbReference type="PANTHER" id="PTHR37283:SF1">
    <property type="entry name" value="PH DOMAIN-CONTAINING PROTEIN YHR131C"/>
    <property type="match status" value="1"/>
</dbReference>
<feature type="compositionally biased region" description="Basic and acidic residues" evidence="1">
    <location>
        <begin position="397"/>
        <end position="406"/>
    </location>
</feature>
<dbReference type="RefSeq" id="XP_043060264.1">
    <property type="nucleotide sequence ID" value="XM_043202493.1"/>
</dbReference>
<dbReference type="EMBL" id="JAHLUX010000004">
    <property type="protein sequence ID" value="KAG7819385.1"/>
    <property type="molecule type" value="Genomic_DNA"/>
</dbReference>
<dbReference type="InterPro" id="IPR011993">
    <property type="entry name" value="PH-like_dom_sf"/>
</dbReference>
<evidence type="ECO:0000256" key="1">
    <source>
        <dbReference type="SAM" id="MobiDB-lite"/>
    </source>
</evidence>
<dbReference type="AlphaFoldDB" id="A0AAN6I6B0"/>
<reference evidence="2" key="1">
    <citation type="journal article" date="2021" name="G3 (Bethesda)">
        <title>Genomic diversity, chromosomal rearrangements, and interspecies hybridization in the ogataea polymorpha species complex.</title>
        <authorList>
            <person name="Hanson S.J."/>
            <person name="Cinneide E.O."/>
            <person name="Salzberg L.I."/>
            <person name="Wolfe K.H."/>
            <person name="McGowan J."/>
            <person name="Fitzpatrick D.A."/>
            <person name="Matlin K."/>
        </authorList>
    </citation>
    <scope>NUCLEOTIDE SEQUENCE</scope>
    <source>
        <strain evidence="2">61-244</strain>
    </source>
</reference>
<dbReference type="GeneID" id="66126110"/>
<proteinExistence type="predicted"/>
<organism evidence="2 3">
    <name type="scientific">Pichia angusta</name>
    <name type="common">Yeast</name>
    <name type="synonym">Hansenula polymorpha</name>
    <dbReference type="NCBI Taxonomy" id="870730"/>
    <lineage>
        <taxon>Eukaryota</taxon>
        <taxon>Fungi</taxon>
        <taxon>Dikarya</taxon>
        <taxon>Ascomycota</taxon>
        <taxon>Saccharomycotina</taxon>
        <taxon>Pichiomycetes</taxon>
        <taxon>Pichiales</taxon>
        <taxon>Pichiaceae</taxon>
        <taxon>Ogataea</taxon>
    </lineage>
</organism>
<dbReference type="Gene3D" id="2.30.29.30">
    <property type="entry name" value="Pleckstrin-homology domain (PH domain)/Phosphotyrosine-binding domain (PTB)"/>
    <property type="match status" value="1"/>
</dbReference>
<accession>A0AAN6I6B0</accession>
<sequence>MTLNRKPIFGISSRPAPGTPPHAEAQRKAGVTARPRTRASTVSTTQPPRRAETVPGSKQRSQSVPNFDLTELMDALTFLEPTPVFPPPYSTLAPGKPKPVYSNPDEGREPLPDYLPTVYKITTLSRKLEWISPYELAPQRQWRPVIVELNSTQLNFYNRDAAARPAGCVLSDDERLYRSRLTTSSDLRDKAFFAQQGLLAPDNLVRSYSLQYAKVGIATDYKKKKHTLRLRVETEQFLLEFPTVESMIEWYCCLNLGIDNSLDLTRREMPKYRTVPRRRRRNRHHGESLMVGYRRRPSLGMFRRRASSADLSSLVSRWKRKFSSAGAKLADMRHDEPCVVFSDVSDHEPPSLESPANESADEAEPDDESDHLDATFDDDGDDGDAPAEEEEEEEEYEYARHTRHGSDATLVTLLSTSSAEAEAEAMPEPTPVLSTPSSLSNGLSSSPTLQQRATPSTSVSSSSLSAPPEKELRMQYKWGTDLRLPSRRKVLRDSIRCMTTLTANERWSGKYVVRDAASMDVALKSGGASFYSPDYTIPHQQVGRYFAGGGVAAAPRRPQGLERRLQEYVVSPCGLIPRINEGSQP</sequence>
<feature type="compositionally biased region" description="Polar residues" evidence="1">
    <location>
        <begin position="38"/>
        <end position="47"/>
    </location>
</feature>
<feature type="compositionally biased region" description="Low complexity" evidence="1">
    <location>
        <begin position="412"/>
        <end position="449"/>
    </location>
</feature>
<feature type="compositionally biased region" description="Acidic residues" evidence="1">
    <location>
        <begin position="359"/>
        <end position="396"/>
    </location>
</feature>
<feature type="compositionally biased region" description="Low complexity" evidence="1">
    <location>
        <begin position="456"/>
        <end position="465"/>
    </location>
</feature>